<proteinExistence type="predicted"/>
<protein>
    <submittedName>
        <fullName evidence="1">Uncharacterized protein</fullName>
    </submittedName>
</protein>
<evidence type="ECO:0000313" key="1">
    <source>
        <dbReference type="EMBL" id="KAI8572431.1"/>
    </source>
</evidence>
<organism evidence="1 2">
    <name type="scientific">Rhododendron molle</name>
    <name type="common">Chinese azalea</name>
    <name type="synonym">Azalea mollis</name>
    <dbReference type="NCBI Taxonomy" id="49168"/>
    <lineage>
        <taxon>Eukaryota</taxon>
        <taxon>Viridiplantae</taxon>
        <taxon>Streptophyta</taxon>
        <taxon>Embryophyta</taxon>
        <taxon>Tracheophyta</taxon>
        <taxon>Spermatophyta</taxon>
        <taxon>Magnoliopsida</taxon>
        <taxon>eudicotyledons</taxon>
        <taxon>Gunneridae</taxon>
        <taxon>Pentapetalae</taxon>
        <taxon>asterids</taxon>
        <taxon>Ericales</taxon>
        <taxon>Ericaceae</taxon>
        <taxon>Ericoideae</taxon>
        <taxon>Rhodoreae</taxon>
        <taxon>Rhododendron</taxon>
    </lineage>
</organism>
<reference evidence="1" key="1">
    <citation type="submission" date="2022-02" db="EMBL/GenBank/DDBJ databases">
        <title>Plant Genome Project.</title>
        <authorList>
            <person name="Zhang R.-G."/>
        </authorList>
    </citation>
    <scope>NUCLEOTIDE SEQUENCE</scope>
    <source>
        <strain evidence="1">AT1</strain>
    </source>
</reference>
<gene>
    <name evidence="1" type="ORF">RHMOL_Rhmol01G0197700</name>
</gene>
<sequence>MIVISSLEPGRAEADFGRLDAKTVVRNIYILFSKTEIPIAREDQEIMDMVESSTPLPPWFTEEDLEAYGALYQKSGFRTALKVPYRSFEEVFNLPDTKVEAPSLLIMGEEDYCFKFPGMEDYVRSGQVKFFVPNLEITYVPEGTHFVQEQFPDKVNELLLTFLLSSSTATSYSTMNTEEQFDVQCGCGVKAPLRTALTNPNVGRRFLGCVNYKSDNGCKYFHWVDPPTCERGKEFGKWIVKKNMDLQKDVEDLRRQNLHLKRTETYLKGEIRVLKERENEFGQKMEQWHKREEWFVTKINCMNRKMKEMEDGITVKMEEWKKKEDLNALEIEEVETQNVELRVKLEEFEAQYTELSVKMEDVEAKNESLRGRNKAMKEDTELANLKVKWFTALVVILVGLGIVYFGGKGWLKKKLLALP</sequence>
<accession>A0ACC0Q4T1</accession>
<comment type="caution">
    <text evidence="1">The sequence shown here is derived from an EMBL/GenBank/DDBJ whole genome shotgun (WGS) entry which is preliminary data.</text>
</comment>
<keyword evidence="2" id="KW-1185">Reference proteome</keyword>
<name>A0ACC0Q4T1_RHOML</name>
<dbReference type="EMBL" id="CM046388">
    <property type="protein sequence ID" value="KAI8572431.1"/>
    <property type="molecule type" value="Genomic_DNA"/>
</dbReference>
<evidence type="ECO:0000313" key="2">
    <source>
        <dbReference type="Proteomes" id="UP001062846"/>
    </source>
</evidence>
<dbReference type="Proteomes" id="UP001062846">
    <property type="component" value="Chromosome 1"/>
</dbReference>